<dbReference type="Proteomes" id="UP001152607">
    <property type="component" value="Unassembled WGS sequence"/>
</dbReference>
<keyword evidence="3" id="KW-0732">Signal</keyword>
<evidence type="ECO:0000256" key="3">
    <source>
        <dbReference type="SAM" id="SignalP"/>
    </source>
</evidence>
<dbReference type="InterPro" id="IPR000073">
    <property type="entry name" value="AB_hydrolase_1"/>
</dbReference>
<dbReference type="InterPro" id="IPR051601">
    <property type="entry name" value="Serine_prot/Carboxylest_S33"/>
</dbReference>
<evidence type="ECO:0000313" key="7">
    <source>
        <dbReference type="Proteomes" id="UP001152607"/>
    </source>
</evidence>
<organism evidence="6 7">
    <name type="scientific">Periconia digitata</name>
    <dbReference type="NCBI Taxonomy" id="1303443"/>
    <lineage>
        <taxon>Eukaryota</taxon>
        <taxon>Fungi</taxon>
        <taxon>Dikarya</taxon>
        <taxon>Ascomycota</taxon>
        <taxon>Pezizomycotina</taxon>
        <taxon>Dothideomycetes</taxon>
        <taxon>Pleosporomycetidae</taxon>
        <taxon>Pleosporales</taxon>
        <taxon>Massarineae</taxon>
        <taxon>Periconiaceae</taxon>
        <taxon>Periconia</taxon>
    </lineage>
</organism>
<feature type="signal peptide" evidence="3">
    <location>
        <begin position="1"/>
        <end position="16"/>
    </location>
</feature>
<comment type="similarity">
    <text evidence="1">Belongs to the peptidase S33 family.</text>
</comment>
<evidence type="ECO:0000259" key="4">
    <source>
        <dbReference type="Pfam" id="PF00561"/>
    </source>
</evidence>
<sequence length="525" mass="57077">MYKDLLIFTLFTLASADGFADIQPSTNLTWTPCFDSFDSFGCAKLKVPLDYSNESLGTTSIAFLKLTGKNATVNSPSIILIPGGPGGSGVDLLTSSASFAEQAFGPQYNIISYDPRGVNNSGLTLDCFPGNLEARTTFSRLHTTGVTNVSTNSLQEQFFSSTIYGDWSNSAVKTHSPYGYYVTTPAVANDLRTFIEAEATMLGQPPSEAKLWAYAISYGTVVGSTFASMFPDRVEKMVLDGVLNAEEYYNNDWRQNVDQMDDGMAEFSKLCHSAGPEKCSFWGPTPANITCRIDQILDSLKHQPVAISGVPSGTPAMVTHSDLKALFLDSLYLPISKFPAMADILHQVESGNVTSLVGMFSNLNTTVDARLAIMCTDSSRTNKLTSIDEFKDFVEYTTSKSKYLGDLWPIFQDPVLCRSLQPELPDSMLVQAPISAQEKPTSFPILFTSNTIDPITPLISARTMSSRFAGSVLLQQEGIGHTVINQGGSICYFGHVQMYFQGVVPSANTTCSMELTPFVNDPVVP</sequence>
<dbReference type="AlphaFoldDB" id="A0A9W4UEN7"/>
<dbReference type="SUPFAM" id="SSF53474">
    <property type="entry name" value="alpha/beta-Hydrolases"/>
    <property type="match status" value="1"/>
</dbReference>
<evidence type="ECO:0000259" key="5">
    <source>
        <dbReference type="Pfam" id="PF08386"/>
    </source>
</evidence>
<feature type="domain" description="Peptidase S33 tripeptidyl aminopeptidase-like C-terminal" evidence="5">
    <location>
        <begin position="432"/>
        <end position="511"/>
    </location>
</feature>
<comment type="caution">
    <text evidence="6">The sequence shown here is derived from an EMBL/GenBank/DDBJ whole genome shotgun (WGS) entry which is preliminary data.</text>
</comment>
<name>A0A9W4UEN7_9PLEO</name>
<proteinExistence type="inferred from homology"/>
<evidence type="ECO:0000256" key="2">
    <source>
        <dbReference type="ARBA" id="ARBA00022801"/>
    </source>
</evidence>
<dbReference type="OrthoDB" id="425534at2759"/>
<dbReference type="GO" id="GO:0016787">
    <property type="term" value="F:hydrolase activity"/>
    <property type="evidence" value="ECO:0007669"/>
    <property type="project" value="UniProtKB-KW"/>
</dbReference>
<protein>
    <recommendedName>
        <fullName evidence="8">Alpha/beta-hydrolase</fullName>
    </recommendedName>
</protein>
<dbReference type="Pfam" id="PF00561">
    <property type="entry name" value="Abhydrolase_1"/>
    <property type="match status" value="1"/>
</dbReference>
<dbReference type="InterPro" id="IPR013595">
    <property type="entry name" value="Pept_S33_TAP-like_C"/>
</dbReference>
<keyword evidence="7" id="KW-1185">Reference proteome</keyword>
<evidence type="ECO:0000313" key="6">
    <source>
        <dbReference type="EMBL" id="CAI6333627.1"/>
    </source>
</evidence>
<evidence type="ECO:0008006" key="8">
    <source>
        <dbReference type="Google" id="ProtNLM"/>
    </source>
</evidence>
<reference evidence="6" key="1">
    <citation type="submission" date="2023-01" db="EMBL/GenBank/DDBJ databases">
        <authorList>
            <person name="Van Ghelder C."/>
            <person name="Rancurel C."/>
        </authorList>
    </citation>
    <scope>NUCLEOTIDE SEQUENCE</scope>
    <source>
        <strain evidence="6">CNCM I-4278</strain>
    </source>
</reference>
<dbReference type="PANTHER" id="PTHR43248">
    <property type="entry name" value="2-SUCCINYL-6-HYDROXY-2,4-CYCLOHEXADIENE-1-CARBOXYLATE SYNTHASE"/>
    <property type="match status" value="1"/>
</dbReference>
<dbReference type="Gene3D" id="3.40.50.1820">
    <property type="entry name" value="alpha/beta hydrolase"/>
    <property type="match status" value="1"/>
</dbReference>
<feature type="chain" id="PRO_5040756371" description="Alpha/beta-hydrolase" evidence="3">
    <location>
        <begin position="17"/>
        <end position="525"/>
    </location>
</feature>
<accession>A0A9W4UEN7</accession>
<keyword evidence="2" id="KW-0378">Hydrolase</keyword>
<evidence type="ECO:0000256" key="1">
    <source>
        <dbReference type="ARBA" id="ARBA00010088"/>
    </source>
</evidence>
<feature type="domain" description="AB hydrolase-1" evidence="4">
    <location>
        <begin position="76"/>
        <end position="255"/>
    </location>
</feature>
<dbReference type="EMBL" id="CAOQHR010000004">
    <property type="protein sequence ID" value="CAI6333627.1"/>
    <property type="molecule type" value="Genomic_DNA"/>
</dbReference>
<dbReference type="PANTHER" id="PTHR43248:SF25">
    <property type="entry name" value="AB HYDROLASE-1 DOMAIN-CONTAINING PROTEIN-RELATED"/>
    <property type="match status" value="1"/>
</dbReference>
<dbReference type="Pfam" id="PF08386">
    <property type="entry name" value="Abhydrolase_4"/>
    <property type="match status" value="1"/>
</dbReference>
<gene>
    <name evidence="6" type="ORF">PDIGIT_LOCUS6675</name>
</gene>
<dbReference type="InterPro" id="IPR029058">
    <property type="entry name" value="AB_hydrolase_fold"/>
</dbReference>